<dbReference type="OrthoDB" id="5135333at2759"/>
<name>A0A9P4TXQ3_9PEZI</name>
<dbReference type="PANTHER" id="PTHR33112:SF12">
    <property type="entry name" value="HETEROKARYON INCOMPATIBILITY DOMAIN-CONTAINING PROTEIN"/>
    <property type="match status" value="1"/>
</dbReference>
<reference evidence="2" key="1">
    <citation type="journal article" date="2020" name="Stud. Mycol.">
        <title>101 Dothideomycetes genomes: a test case for predicting lifestyles and emergence of pathogens.</title>
        <authorList>
            <person name="Haridas S."/>
            <person name="Albert R."/>
            <person name="Binder M."/>
            <person name="Bloem J."/>
            <person name="Labutti K."/>
            <person name="Salamov A."/>
            <person name="Andreopoulos B."/>
            <person name="Baker S."/>
            <person name="Barry K."/>
            <person name="Bills G."/>
            <person name="Bluhm B."/>
            <person name="Cannon C."/>
            <person name="Castanera R."/>
            <person name="Culley D."/>
            <person name="Daum C."/>
            <person name="Ezra D."/>
            <person name="Gonzalez J."/>
            <person name="Henrissat B."/>
            <person name="Kuo A."/>
            <person name="Liang C."/>
            <person name="Lipzen A."/>
            <person name="Lutzoni F."/>
            <person name="Magnuson J."/>
            <person name="Mondo S."/>
            <person name="Nolan M."/>
            <person name="Ohm R."/>
            <person name="Pangilinan J."/>
            <person name="Park H.-J."/>
            <person name="Ramirez L."/>
            <person name="Alfaro M."/>
            <person name="Sun H."/>
            <person name="Tritt A."/>
            <person name="Yoshinaga Y."/>
            <person name="Zwiers L.-H."/>
            <person name="Turgeon B."/>
            <person name="Goodwin S."/>
            <person name="Spatafora J."/>
            <person name="Crous P."/>
            <person name="Grigoriev I."/>
        </authorList>
    </citation>
    <scope>NUCLEOTIDE SEQUENCE</scope>
    <source>
        <strain evidence="2">CBS 130266</strain>
    </source>
</reference>
<evidence type="ECO:0000313" key="3">
    <source>
        <dbReference type="Proteomes" id="UP000800235"/>
    </source>
</evidence>
<sequence length="556" mass="63936">TENQIDFTRVRNWLTECLEKHHQCKPDLESLAPNGASHPEVLKFRLLDLHQKCIVPASMHCRYLALSYVWGGVQGLRLTTINKNILFTPGGLDKVWQRLPRTIRDAIDCTIALHERYIWVDALCLIQNDLQDIEHGLRVMDLIYEGATLTIIAACCHQADDALPGVHPATRYPTQRLAEVRPGVTLAVHPYLEALLKHTTYTRRAWTYQEQHLSRRALFFIDNQIYFRCQNMNYSEDLWLGKRVHELSSPLLTLVANTKYPVNAYKSLLEQYTRRLLSNQSDVLAALQGVMRRFALKMKTDFFQGVPAAAFDSFMLFHSEPRSLLRRRKEFPSYSWAGWIGNIQFVQSLYEHISSSANSWLTEQTWIIWYKKSLLNTAHLVWEPKEIPHSNTVSQNDTGYRMRSGFPLAASLGLIDLTTLPTREEVGPPLRGYPILKFWTLMVYLEIVEIKVFDATAVLIDTSQNECGIAGLDDFEADTFFETGQAYEFIVLSRCALHHKSDLVFPLKWPREDCYHALVLQMEDGVYERRGFGFLHKAGFANSLKPGPVWKEISLA</sequence>
<feature type="non-terminal residue" evidence="2">
    <location>
        <position position="1"/>
    </location>
</feature>
<dbReference type="EMBL" id="MU007046">
    <property type="protein sequence ID" value="KAF2429486.1"/>
    <property type="molecule type" value="Genomic_DNA"/>
</dbReference>
<dbReference type="Proteomes" id="UP000800235">
    <property type="component" value="Unassembled WGS sequence"/>
</dbReference>
<keyword evidence="3" id="KW-1185">Reference proteome</keyword>
<accession>A0A9P4TXQ3</accession>
<dbReference type="PANTHER" id="PTHR33112">
    <property type="entry name" value="DOMAIN PROTEIN, PUTATIVE-RELATED"/>
    <property type="match status" value="1"/>
</dbReference>
<dbReference type="Pfam" id="PF06985">
    <property type="entry name" value="HET"/>
    <property type="match status" value="1"/>
</dbReference>
<evidence type="ECO:0000259" key="1">
    <source>
        <dbReference type="Pfam" id="PF06985"/>
    </source>
</evidence>
<dbReference type="InterPro" id="IPR010730">
    <property type="entry name" value="HET"/>
</dbReference>
<evidence type="ECO:0000313" key="2">
    <source>
        <dbReference type="EMBL" id="KAF2429486.1"/>
    </source>
</evidence>
<feature type="domain" description="Heterokaryon incompatibility" evidence="1">
    <location>
        <begin position="63"/>
        <end position="210"/>
    </location>
</feature>
<feature type="non-terminal residue" evidence="2">
    <location>
        <position position="556"/>
    </location>
</feature>
<organism evidence="2 3">
    <name type="scientific">Tothia fuscella</name>
    <dbReference type="NCBI Taxonomy" id="1048955"/>
    <lineage>
        <taxon>Eukaryota</taxon>
        <taxon>Fungi</taxon>
        <taxon>Dikarya</taxon>
        <taxon>Ascomycota</taxon>
        <taxon>Pezizomycotina</taxon>
        <taxon>Dothideomycetes</taxon>
        <taxon>Pleosporomycetidae</taxon>
        <taxon>Venturiales</taxon>
        <taxon>Cylindrosympodiaceae</taxon>
        <taxon>Tothia</taxon>
    </lineage>
</organism>
<dbReference type="AlphaFoldDB" id="A0A9P4TXQ3"/>
<gene>
    <name evidence="2" type="ORF">EJ08DRAFT_570766</name>
</gene>
<protein>
    <submittedName>
        <fullName evidence="2">HET-domain-containing protein</fullName>
    </submittedName>
</protein>
<proteinExistence type="predicted"/>
<comment type="caution">
    <text evidence="2">The sequence shown here is derived from an EMBL/GenBank/DDBJ whole genome shotgun (WGS) entry which is preliminary data.</text>
</comment>